<reference evidence="1 2" key="1">
    <citation type="submission" date="2016-04" db="EMBL/GenBank/DDBJ databases">
        <title>The genome of Intoshia linei affirms orthonectids as highly simplified spiralians.</title>
        <authorList>
            <person name="Mikhailov K.V."/>
            <person name="Slusarev G.S."/>
            <person name="Nikitin M.A."/>
            <person name="Logacheva M.D."/>
            <person name="Penin A."/>
            <person name="Aleoshin V."/>
            <person name="Panchin Y.V."/>
        </authorList>
    </citation>
    <scope>NUCLEOTIDE SEQUENCE [LARGE SCALE GENOMIC DNA]</scope>
    <source>
        <strain evidence="1">Intl2013</strain>
        <tissue evidence="1">Whole animal</tissue>
    </source>
</reference>
<dbReference type="Proteomes" id="UP000078046">
    <property type="component" value="Unassembled WGS sequence"/>
</dbReference>
<protein>
    <submittedName>
        <fullName evidence="1">Uncharacterized protein</fullName>
    </submittedName>
</protein>
<gene>
    <name evidence="1" type="ORF">A3Q56_00567</name>
</gene>
<proteinExistence type="predicted"/>
<name>A0A177BBV4_9BILA</name>
<sequence>MQDKDGNIIIQKKNISELFGKTGMIYYFQPKKTEQLFTTNDYLNIVKATDTEFYMIENPIPENDSISESSVLSHMLRKTTIKHISFENILDISETSEKQSGDGFAFKLKETQKQKYEEIKPHILQNKNDSARKIREKFSFLETQQNEQLSEIKYDLTSSQDLINLMDNFENFEDD</sequence>
<accession>A0A177BBV4</accession>
<dbReference type="AlphaFoldDB" id="A0A177BBV4"/>
<evidence type="ECO:0000313" key="2">
    <source>
        <dbReference type="Proteomes" id="UP000078046"/>
    </source>
</evidence>
<organism evidence="1 2">
    <name type="scientific">Intoshia linei</name>
    <dbReference type="NCBI Taxonomy" id="1819745"/>
    <lineage>
        <taxon>Eukaryota</taxon>
        <taxon>Metazoa</taxon>
        <taxon>Spiralia</taxon>
        <taxon>Lophotrochozoa</taxon>
        <taxon>Mesozoa</taxon>
        <taxon>Orthonectida</taxon>
        <taxon>Rhopaluridae</taxon>
        <taxon>Intoshia</taxon>
    </lineage>
</organism>
<evidence type="ECO:0000313" key="1">
    <source>
        <dbReference type="EMBL" id="OAF71680.1"/>
    </source>
</evidence>
<keyword evidence="2" id="KW-1185">Reference proteome</keyword>
<dbReference type="EMBL" id="LWCA01000032">
    <property type="protein sequence ID" value="OAF71680.1"/>
    <property type="molecule type" value="Genomic_DNA"/>
</dbReference>
<comment type="caution">
    <text evidence="1">The sequence shown here is derived from an EMBL/GenBank/DDBJ whole genome shotgun (WGS) entry which is preliminary data.</text>
</comment>